<feature type="domain" description="PBP" evidence="4">
    <location>
        <begin position="190"/>
        <end position="448"/>
    </location>
</feature>
<dbReference type="EMBL" id="JAINZZ010000002">
    <property type="protein sequence ID" value="MBY8876474.1"/>
    <property type="molecule type" value="Genomic_DNA"/>
</dbReference>
<keyword evidence="3" id="KW-0812">Transmembrane</keyword>
<gene>
    <name evidence="5" type="ORF">K7862_02315</name>
</gene>
<evidence type="ECO:0000256" key="2">
    <source>
        <dbReference type="SAM" id="MobiDB-lite"/>
    </source>
</evidence>
<dbReference type="InterPro" id="IPR050811">
    <property type="entry name" value="Phosphate_ABC_transporter"/>
</dbReference>
<proteinExistence type="predicted"/>
<accession>A0ABS7Q018</accession>
<keyword evidence="3" id="KW-0472">Membrane</keyword>
<evidence type="ECO:0000256" key="3">
    <source>
        <dbReference type="SAM" id="Phobius"/>
    </source>
</evidence>
<keyword evidence="6" id="KW-1185">Reference proteome</keyword>
<organism evidence="5 6">
    <name type="scientific">Actinacidiphila acidipaludis</name>
    <dbReference type="NCBI Taxonomy" id="2873382"/>
    <lineage>
        <taxon>Bacteria</taxon>
        <taxon>Bacillati</taxon>
        <taxon>Actinomycetota</taxon>
        <taxon>Actinomycetes</taxon>
        <taxon>Kitasatosporales</taxon>
        <taxon>Streptomycetaceae</taxon>
        <taxon>Actinacidiphila</taxon>
    </lineage>
</organism>
<comment type="caution">
    <text evidence="5">The sequence shown here is derived from an EMBL/GenBank/DDBJ whole genome shotgun (WGS) entry which is preliminary data.</text>
</comment>
<reference evidence="5 6" key="1">
    <citation type="submission" date="2021-08" db="EMBL/GenBank/DDBJ databases">
        <title>WGS of actinomycetes from Thailand.</title>
        <authorList>
            <person name="Thawai C."/>
        </authorList>
    </citation>
    <scope>NUCLEOTIDE SEQUENCE [LARGE SCALE GENOMIC DNA]</scope>
    <source>
        <strain evidence="5 6">PLK6-54</strain>
    </source>
</reference>
<dbReference type="InterPro" id="IPR024370">
    <property type="entry name" value="PBP_domain"/>
</dbReference>
<dbReference type="Gene3D" id="3.40.190.10">
    <property type="entry name" value="Periplasmic binding protein-like II"/>
    <property type="match status" value="2"/>
</dbReference>
<keyword evidence="3" id="KW-1133">Transmembrane helix</keyword>
<evidence type="ECO:0000259" key="4">
    <source>
        <dbReference type="Pfam" id="PF12849"/>
    </source>
</evidence>
<name>A0ABS7Q018_9ACTN</name>
<protein>
    <submittedName>
        <fullName evidence="5">Substrate-binding domain-containing protein</fullName>
    </submittedName>
</protein>
<evidence type="ECO:0000256" key="1">
    <source>
        <dbReference type="ARBA" id="ARBA00022729"/>
    </source>
</evidence>
<dbReference type="PANTHER" id="PTHR30570:SF1">
    <property type="entry name" value="PHOSPHATE-BINDING PROTEIN PSTS"/>
    <property type="match status" value="1"/>
</dbReference>
<keyword evidence="1" id="KW-0732">Signal</keyword>
<dbReference type="Pfam" id="PF12849">
    <property type="entry name" value="PBP_like_2"/>
    <property type="match status" value="1"/>
</dbReference>
<dbReference type="SUPFAM" id="SSF53850">
    <property type="entry name" value="Periplasmic binding protein-like II"/>
    <property type="match status" value="1"/>
</dbReference>
<feature type="region of interest" description="Disordered" evidence="2">
    <location>
        <begin position="244"/>
        <end position="263"/>
    </location>
</feature>
<evidence type="ECO:0000313" key="6">
    <source>
        <dbReference type="Proteomes" id="UP000778578"/>
    </source>
</evidence>
<sequence>MDTTVTDLVHSEYAGALQQLRLPDGRALVDPSFVLLRVENNGVTDIDTGDYARLDHDRVGITVEFPGRKVAGLVVTEVSSDFLRDSFDRESGLGFQDGVISLPRVPMNRGAHYKVLAALESADPPANGARTEFVAPRVSGGIKGGVGSGQIQETRSRTGTSRAAVAMVLFLAAVIVAQLVVSLTKDTTAAPLDCASGRLTLSGSTAFAPVLREASAAYHHTCPRATFTVTADTSGVGVDDLDAAGRRQGSGTPPVIAFSDGPKDAGHPRVLQRPMGFLLFTLVVNKDAGVQDLTSGDIRRIYAGKITNWRQLGGDDVPVRLVSRDSGSGTRRAFETRLLGGTLEPGENSSDCRTPSGRGATGVIRCRRGTTDALLDTVAATPGALGYSELGSATARHDLLTVRINGQQATLDAADADAYPFWATEYAYTYGEPPARSLTASFLRYLTNEVGQDIIRSHGDRPCADLTDAVACGPS</sequence>
<dbReference type="PANTHER" id="PTHR30570">
    <property type="entry name" value="PERIPLASMIC PHOSPHATE BINDING COMPONENT OF PHOSPHATE ABC TRANSPORTER"/>
    <property type="match status" value="1"/>
</dbReference>
<evidence type="ECO:0000313" key="5">
    <source>
        <dbReference type="EMBL" id="MBY8876474.1"/>
    </source>
</evidence>
<feature type="transmembrane region" description="Helical" evidence="3">
    <location>
        <begin position="163"/>
        <end position="181"/>
    </location>
</feature>
<dbReference type="Proteomes" id="UP000778578">
    <property type="component" value="Unassembled WGS sequence"/>
</dbReference>